<reference evidence="2" key="1">
    <citation type="journal article" date="2017" name="Genome Biol.">
        <title>Comparative genomics reveals high biological diversity and specific adaptations in the industrially and medically important fungal genus Aspergillus.</title>
        <authorList>
            <person name="de Vries R.P."/>
            <person name="Riley R."/>
            <person name="Wiebenga A."/>
            <person name="Aguilar-Osorio G."/>
            <person name="Amillis S."/>
            <person name="Uchima C.A."/>
            <person name="Anderluh G."/>
            <person name="Asadollahi M."/>
            <person name="Askin M."/>
            <person name="Barry K."/>
            <person name="Battaglia E."/>
            <person name="Bayram O."/>
            <person name="Benocci T."/>
            <person name="Braus-Stromeyer S.A."/>
            <person name="Caldana C."/>
            <person name="Canovas D."/>
            <person name="Cerqueira G.C."/>
            <person name="Chen F."/>
            <person name="Chen W."/>
            <person name="Choi C."/>
            <person name="Clum A."/>
            <person name="Dos Santos R.A."/>
            <person name="Damasio A.R."/>
            <person name="Diallinas G."/>
            <person name="Emri T."/>
            <person name="Fekete E."/>
            <person name="Flipphi M."/>
            <person name="Freyberg S."/>
            <person name="Gallo A."/>
            <person name="Gournas C."/>
            <person name="Habgood R."/>
            <person name="Hainaut M."/>
            <person name="Harispe M.L."/>
            <person name="Henrissat B."/>
            <person name="Hilden K.S."/>
            <person name="Hope R."/>
            <person name="Hossain A."/>
            <person name="Karabika E."/>
            <person name="Karaffa L."/>
            <person name="Karanyi Z."/>
            <person name="Krasevec N."/>
            <person name="Kuo A."/>
            <person name="Kusch H."/>
            <person name="LaButti K."/>
            <person name="Lagendijk E.L."/>
            <person name="Lapidus A."/>
            <person name="Levasseur A."/>
            <person name="Lindquist E."/>
            <person name="Lipzen A."/>
            <person name="Logrieco A.F."/>
            <person name="MacCabe A."/>
            <person name="Maekelae M.R."/>
            <person name="Malavazi I."/>
            <person name="Melin P."/>
            <person name="Meyer V."/>
            <person name="Mielnichuk N."/>
            <person name="Miskei M."/>
            <person name="Molnar A.P."/>
            <person name="Mule G."/>
            <person name="Ngan C.Y."/>
            <person name="Orejas M."/>
            <person name="Orosz E."/>
            <person name="Ouedraogo J.P."/>
            <person name="Overkamp K.M."/>
            <person name="Park H.-S."/>
            <person name="Perrone G."/>
            <person name="Piumi F."/>
            <person name="Punt P.J."/>
            <person name="Ram A.F."/>
            <person name="Ramon A."/>
            <person name="Rauscher S."/>
            <person name="Record E."/>
            <person name="Riano-Pachon D.M."/>
            <person name="Robert V."/>
            <person name="Roehrig J."/>
            <person name="Ruller R."/>
            <person name="Salamov A."/>
            <person name="Salih N.S."/>
            <person name="Samson R.A."/>
            <person name="Sandor E."/>
            <person name="Sanguinetti M."/>
            <person name="Schuetze T."/>
            <person name="Sepcic K."/>
            <person name="Shelest E."/>
            <person name="Sherlock G."/>
            <person name="Sophianopoulou V."/>
            <person name="Squina F.M."/>
            <person name="Sun H."/>
            <person name="Susca A."/>
            <person name="Todd R.B."/>
            <person name="Tsang A."/>
            <person name="Unkles S.E."/>
            <person name="van de Wiele N."/>
            <person name="van Rossen-Uffink D."/>
            <person name="Oliveira J.V."/>
            <person name="Vesth T.C."/>
            <person name="Visser J."/>
            <person name="Yu J.-H."/>
            <person name="Zhou M."/>
            <person name="Andersen M.R."/>
            <person name="Archer D.B."/>
            <person name="Baker S.E."/>
            <person name="Benoit I."/>
            <person name="Brakhage A.A."/>
            <person name="Braus G.H."/>
            <person name="Fischer R."/>
            <person name="Frisvad J.C."/>
            <person name="Goldman G.H."/>
            <person name="Houbraken J."/>
            <person name="Oakley B."/>
            <person name="Pocsi I."/>
            <person name="Scazzocchio C."/>
            <person name="Seiboth B."/>
            <person name="vanKuyk P.A."/>
            <person name="Wortman J."/>
            <person name="Dyer P.S."/>
            <person name="Grigoriev I.V."/>
        </authorList>
    </citation>
    <scope>NUCLEOTIDE SEQUENCE [LARGE SCALE GENOMIC DNA]</scope>
    <source>
        <strain evidence="2">CBS 134.48</strain>
    </source>
</reference>
<proteinExistence type="predicted"/>
<accession>A0A1L9MSB2</accession>
<protein>
    <submittedName>
        <fullName evidence="1">Uncharacterized protein</fullName>
    </submittedName>
</protein>
<evidence type="ECO:0000313" key="1">
    <source>
        <dbReference type="EMBL" id="OJI79762.1"/>
    </source>
</evidence>
<keyword evidence="2" id="KW-1185">Reference proteome</keyword>
<dbReference type="Proteomes" id="UP000184304">
    <property type="component" value="Unassembled WGS sequence"/>
</dbReference>
<gene>
    <name evidence="1" type="ORF">ASPTUDRAFT_48461</name>
</gene>
<sequence>MKKYTKKEGHSLQEKDEARASDWTTVYVLRANPDTIRPHGMRIPEPCSAVIKTRGNARKQTNSTSDSICITT</sequence>
<dbReference type="AlphaFoldDB" id="A0A1L9MSB2"/>
<evidence type="ECO:0000313" key="2">
    <source>
        <dbReference type="Proteomes" id="UP000184304"/>
    </source>
</evidence>
<organism evidence="1 2">
    <name type="scientific">Aspergillus tubingensis (strain CBS 134.48)</name>
    <dbReference type="NCBI Taxonomy" id="767770"/>
    <lineage>
        <taxon>Eukaryota</taxon>
        <taxon>Fungi</taxon>
        <taxon>Dikarya</taxon>
        <taxon>Ascomycota</taxon>
        <taxon>Pezizomycotina</taxon>
        <taxon>Eurotiomycetes</taxon>
        <taxon>Eurotiomycetidae</taxon>
        <taxon>Eurotiales</taxon>
        <taxon>Aspergillaceae</taxon>
        <taxon>Aspergillus</taxon>
        <taxon>Aspergillus subgen. Circumdati</taxon>
    </lineage>
</organism>
<dbReference type="EMBL" id="KV878208">
    <property type="protein sequence ID" value="OJI79762.1"/>
    <property type="molecule type" value="Genomic_DNA"/>
</dbReference>
<name>A0A1L9MSB2_ASPTC</name>
<dbReference type="VEuPathDB" id="FungiDB:ASPTUDRAFT_48461"/>